<reference evidence="1" key="1">
    <citation type="submission" date="2020-03" db="EMBL/GenBank/DDBJ databases">
        <title>The deep terrestrial virosphere.</title>
        <authorList>
            <person name="Holmfeldt K."/>
            <person name="Nilsson E."/>
            <person name="Simone D."/>
            <person name="Lopez-Fernandez M."/>
            <person name="Wu X."/>
            <person name="de Brujin I."/>
            <person name="Lundin D."/>
            <person name="Andersson A."/>
            <person name="Bertilsson S."/>
            <person name="Dopson M."/>
        </authorList>
    </citation>
    <scope>NUCLEOTIDE SEQUENCE</scope>
    <source>
        <strain evidence="1">MM171A00514</strain>
        <strain evidence="2">MM171B00578</strain>
    </source>
</reference>
<gene>
    <name evidence="1" type="ORF">MM171A00514_0019</name>
    <name evidence="2" type="ORF">MM171B00578_0008</name>
</gene>
<proteinExistence type="predicted"/>
<organism evidence="1">
    <name type="scientific">viral metagenome</name>
    <dbReference type="NCBI Taxonomy" id="1070528"/>
    <lineage>
        <taxon>unclassified sequences</taxon>
        <taxon>metagenomes</taxon>
        <taxon>organismal metagenomes</taxon>
    </lineage>
</organism>
<dbReference type="EMBL" id="MT143858">
    <property type="protein sequence ID" value="QJB03724.1"/>
    <property type="molecule type" value="Genomic_DNA"/>
</dbReference>
<dbReference type="EMBL" id="MT143691">
    <property type="protein sequence ID" value="QJB00383.1"/>
    <property type="molecule type" value="Genomic_DNA"/>
</dbReference>
<protein>
    <submittedName>
        <fullName evidence="1">Uncharacterized protein</fullName>
    </submittedName>
</protein>
<name>A0A6M3M3G4_9ZZZZ</name>
<evidence type="ECO:0000313" key="1">
    <source>
        <dbReference type="EMBL" id="QJB00383.1"/>
    </source>
</evidence>
<evidence type="ECO:0000313" key="2">
    <source>
        <dbReference type="EMBL" id="QJB03724.1"/>
    </source>
</evidence>
<dbReference type="AlphaFoldDB" id="A0A6M3M3G4"/>
<accession>A0A6M3M3G4</accession>
<sequence>MKIERYENETDEDWAERLAYETGIANDTETTIYFVEDDPDQEDSFIINYVGKDSMTWKEHPEGPFTCKQVLEWKNKADAMLGFRKAAEDLGEYAADLNDKLDTVRDKVAEWDSIHMRDRHAAPSILSDLENILEAGK</sequence>